<comment type="caution">
    <text evidence="1">The sequence shown here is derived from an EMBL/GenBank/DDBJ whole genome shotgun (WGS) entry which is preliminary data.</text>
</comment>
<reference evidence="1 2" key="1">
    <citation type="submission" date="2018-02" db="EMBL/GenBank/DDBJ databases">
        <title>Comparative genomes isolates from brazilian mangrove.</title>
        <authorList>
            <person name="Araujo J.E."/>
            <person name="Taketani R.G."/>
            <person name="Silva M.C.P."/>
            <person name="Loureco M.V."/>
            <person name="Andreote F.D."/>
        </authorList>
    </citation>
    <scope>NUCLEOTIDE SEQUENCE [LARGE SCALE GENOMIC DNA]</scope>
    <source>
        <strain evidence="1 2">NAP PRIS-MGV</strain>
    </source>
</reference>
<dbReference type="Proteomes" id="UP000239388">
    <property type="component" value="Unassembled WGS sequence"/>
</dbReference>
<dbReference type="OrthoDB" id="283671at2"/>
<evidence type="ECO:0000313" key="1">
    <source>
        <dbReference type="EMBL" id="PQO31538.1"/>
    </source>
</evidence>
<accession>A0A2S8FH76</accession>
<name>A0A2S8FH76_9BACT</name>
<protein>
    <submittedName>
        <fullName evidence="1">Uncharacterized protein</fullName>
    </submittedName>
</protein>
<proteinExistence type="predicted"/>
<dbReference type="AlphaFoldDB" id="A0A2S8FH76"/>
<gene>
    <name evidence="1" type="ORF">C5Y98_19130</name>
</gene>
<sequence>MSKKLKPIALALAVIITFGVVYQSSLAKIAGAGQEWLRRQGSQFCQAGYRLKGEHVWHNEDGQTYFVYIFESTAAYRGIDPGIQILVENSEHEEVDRVDVFSPHEVLRSSVLESITPTRLEIVFHVHEPKPALLSRLWELRQGRLIRSKFTSRSTGLS</sequence>
<organism evidence="1 2">
    <name type="scientific">Blastopirellula marina</name>
    <dbReference type="NCBI Taxonomy" id="124"/>
    <lineage>
        <taxon>Bacteria</taxon>
        <taxon>Pseudomonadati</taxon>
        <taxon>Planctomycetota</taxon>
        <taxon>Planctomycetia</taxon>
        <taxon>Pirellulales</taxon>
        <taxon>Pirellulaceae</taxon>
        <taxon>Blastopirellula</taxon>
    </lineage>
</organism>
<dbReference type="RefSeq" id="WP_105356556.1">
    <property type="nucleotide sequence ID" value="NZ_PUIB01000019.1"/>
</dbReference>
<dbReference type="EMBL" id="PUIB01000019">
    <property type="protein sequence ID" value="PQO31538.1"/>
    <property type="molecule type" value="Genomic_DNA"/>
</dbReference>
<evidence type="ECO:0000313" key="2">
    <source>
        <dbReference type="Proteomes" id="UP000239388"/>
    </source>
</evidence>